<name>A0AAW0HNS0_MYOGA</name>
<gene>
    <name evidence="2" type="ORF">U0070_011943</name>
</gene>
<dbReference type="EMBL" id="JBBHLL010000418">
    <property type="protein sequence ID" value="KAK7803468.1"/>
    <property type="molecule type" value="Genomic_DNA"/>
</dbReference>
<dbReference type="AlphaFoldDB" id="A0AAW0HNS0"/>
<accession>A0AAW0HNS0</accession>
<evidence type="ECO:0000313" key="3">
    <source>
        <dbReference type="Proteomes" id="UP001488838"/>
    </source>
</evidence>
<sequence length="179" mass="19101">MQLKAQLGFPVTLSSFQHTGKCASAPENINPETLARCLTKSSSASSPASLLLCAHSQSALSLALPQSVQSLVLPKSALSLVLLHSAQSHATLSHASRNALLCNLLHPASRSAHPRATECFSSHQDQEKRRKSVSHTSTEPFHLTSKPVVDAEGSCPPFALLVSVMTRHTEGIPPWLLSL</sequence>
<feature type="region of interest" description="Disordered" evidence="1">
    <location>
        <begin position="115"/>
        <end position="140"/>
    </location>
</feature>
<proteinExistence type="predicted"/>
<keyword evidence="3" id="KW-1185">Reference proteome</keyword>
<reference evidence="2 3" key="1">
    <citation type="journal article" date="2023" name="bioRxiv">
        <title>Conserved and derived expression patterns and positive selection on dental genes reveal complex evolutionary context of ever-growing rodent molars.</title>
        <authorList>
            <person name="Calamari Z.T."/>
            <person name="Song A."/>
            <person name="Cohen E."/>
            <person name="Akter M."/>
            <person name="Roy R.D."/>
            <person name="Hallikas O."/>
            <person name="Christensen M.M."/>
            <person name="Li P."/>
            <person name="Marangoni P."/>
            <person name="Jernvall J."/>
            <person name="Klein O.D."/>
        </authorList>
    </citation>
    <scope>NUCLEOTIDE SEQUENCE [LARGE SCALE GENOMIC DNA]</scope>
    <source>
        <strain evidence="2">V071</strain>
    </source>
</reference>
<comment type="caution">
    <text evidence="2">The sequence shown here is derived from an EMBL/GenBank/DDBJ whole genome shotgun (WGS) entry which is preliminary data.</text>
</comment>
<evidence type="ECO:0000313" key="2">
    <source>
        <dbReference type="EMBL" id="KAK7803468.1"/>
    </source>
</evidence>
<evidence type="ECO:0000256" key="1">
    <source>
        <dbReference type="SAM" id="MobiDB-lite"/>
    </source>
</evidence>
<organism evidence="2 3">
    <name type="scientific">Myodes glareolus</name>
    <name type="common">Bank vole</name>
    <name type="synonym">Clethrionomys glareolus</name>
    <dbReference type="NCBI Taxonomy" id="447135"/>
    <lineage>
        <taxon>Eukaryota</taxon>
        <taxon>Metazoa</taxon>
        <taxon>Chordata</taxon>
        <taxon>Craniata</taxon>
        <taxon>Vertebrata</taxon>
        <taxon>Euteleostomi</taxon>
        <taxon>Mammalia</taxon>
        <taxon>Eutheria</taxon>
        <taxon>Euarchontoglires</taxon>
        <taxon>Glires</taxon>
        <taxon>Rodentia</taxon>
        <taxon>Myomorpha</taxon>
        <taxon>Muroidea</taxon>
        <taxon>Cricetidae</taxon>
        <taxon>Arvicolinae</taxon>
        <taxon>Myodes</taxon>
    </lineage>
</organism>
<dbReference type="Proteomes" id="UP001488838">
    <property type="component" value="Unassembled WGS sequence"/>
</dbReference>
<protein>
    <submittedName>
        <fullName evidence="2">Uncharacterized protein</fullName>
    </submittedName>
</protein>